<dbReference type="SUPFAM" id="SSF47240">
    <property type="entry name" value="Ferritin-like"/>
    <property type="match status" value="1"/>
</dbReference>
<keyword evidence="2" id="KW-1185">Reference proteome</keyword>
<dbReference type="EMBL" id="NHYE01005175">
    <property type="protein sequence ID" value="PPQ76302.1"/>
    <property type="molecule type" value="Genomic_DNA"/>
</dbReference>
<dbReference type="PANTHER" id="PTHR23409:SF18">
    <property type="entry name" value="RIBONUCLEOSIDE-DIPHOSPHATE REDUCTASE SUBUNIT M2"/>
    <property type="match status" value="1"/>
</dbReference>
<dbReference type="InParanoid" id="A0A409WCP3"/>
<dbReference type="Proteomes" id="UP000284706">
    <property type="component" value="Unassembled WGS sequence"/>
</dbReference>
<reference evidence="1 2" key="1">
    <citation type="journal article" date="2018" name="Evol. Lett.">
        <title>Horizontal gene cluster transfer increased hallucinogenic mushroom diversity.</title>
        <authorList>
            <person name="Reynolds H.T."/>
            <person name="Vijayakumar V."/>
            <person name="Gluck-Thaler E."/>
            <person name="Korotkin H.B."/>
            <person name="Matheny P.B."/>
            <person name="Slot J.C."/>
        </authorList>
    </citation>
    <scope>NUCLEOTIDE SEQUENCE [LARGE SCALE GENOMIC DNA]</scope>
    <source>
        <strain evidence="1 2">SRW20</strain>
    </source>
</reference>
<name>A0A409WCP3_9AGAR</name>
<dbReference type="InterPro" id="IPR009078">
    <property type="entry name" value="Ferritin-like_SF"/>
</dbReference>
<proteinExistence type="predicted"/>
<dbReference type="Gene3D" id="1.10.620.20">
    <property type="entry name" value="Ribonucleotide Reductase, subunit A"/>
    <property type="match status" value="1"/>
</dbReference>
<dbReference type="InterPro" id="IPR000358">
    <property type="entry name" value="RNR_small_fam"/>
</dbReference>
<dbReference type="PANTHER" id="PTHR23409">
    <property type="entry name" value="RIBONUCLEOSIDE-DIPHOSPHATE REDUCTASE SMALL CHAIN"/>
    <property type="match status" value="1"/>
</dbReference>
<gene>
    <name evidence="1" type="ORF">CVT26_009730</name>
</gene>
<comment type="caution">
    <text evidence="1">The sequence shown here is derived from an EMBL/GenBank/DDBJ whole genome shotgun (WGS) entry which is preliminary data.</text>
</comment>
<dbReference type="AlphaFoldDB" id="A0A409WCP3"/>
<dbReference type="InterPro" id="IPR012348">
    <property type="entry name" value="RNR-like"/>
</dbReference>
<organism evidence="1 2">
    <name type="scientific">Gymnopilus dilepis</name>
    <dbReference type="NCBI Taxonomy" id="231916"/>
    <lineage>
        <taxon>Eukaryota</taxon>
        <taxon>Fungi</taxon>
        <taxon>Dikarya</taxon>
        <taxon>Basidiomycota</taxon>
        <taxon>Agaricomycotina</taxon>
        <taxon>Agaricomycetes</taxon>
        <taxon>Agaricomycetidae</taxon>
        <taxon>Agaricales</taxon>
        <taxon>Agaricineae</taxon>
        <taxon>Hymenogastraceae</taxon>
        <taxon>Gymnopilus</taxon>
    </lineage>
</organism>
<dbReference type="Pfam" id="PF00268">
    <property type="entry name" value="Ribonuc_red_sm"/>
    <property type="match status" value="1"/>
</dbReference>
<evidence type="ECO:0000313" key="2">
    <source>
        <dbReference type="Proteomes" id="UP000284706"/>
    </source>
</evidence>
<evidence type="ECO:0000313" key="1">
    <source>
        <dbReference type="EMBL" id="PPQ76302.1"/>
    </source>
</evidence>
<dbReference type="GO" id="GO:0009263">
    <property type="term" value="P:deoxyribonucleotide biosynthetic process"/>
    <property type="evidence" value="ECO:0007669"/>
    <property type="project" value="InterPro"/>
</dbReference>
<accession>A0A409WCP3</accession>
<dbReference type="STRING" id="231916.A0A409WCP3"/>
<protein>
    <submittedName>
        <fullName evidence="1">Uncharacterized protein</fullName>
    </submittedName>
</protein>
<sequence length="284" mass="31824">MSSQHYSDLSWAFIPVEETGETPAIEHGDLWSMYKMTINGLWTSDSIDVAGDVVSWRGKTPLEVKKGVFLLLDILTETSMLPFHEVIQSVCDEVDASEVQCFFSAQAIIERCHREALCAYRSVVAGGFFDPTTSDLESDSDSDVEAEEKAKKDELVEANCNWLAEWLEEQTTFAQQLIALGVGWRIASCSAYALLVWFIEEQGFDLPGLREIIRLIARDVDNHVDFISLLVYHLADRPTLLEVRRIVAGAIKMEKACATGSLRLKARDKLTDHLASRSLYNDGL</sequence>
<dbReference type="GO" id="GO:0016491">
    <property type="term" value="F:oxidoreductase activity"/>
    <property type="evidence" value="ECO:0007669"/>
    <property type="project" value="InterPro"/>
</dbReference>